<dbReference type="InterPro" id="IPR016185">
    <property type="entry name" value="PreATP-grasp_dom_sf"/>
</dbReference>
<evidence type="ECO:0000313" key="16">
    <source>
        <dbReference type="Proteomes" id="UP000264589"/>
    </source>
</evidence>
<dbReference type="PROSITE" id="PS50975">
    <property type="entry name" value="ATP_GRASP"/>
    <property type="match status" value="1"/>
</dbReference>
<gene>
    <name evidence="12" type="primary">purD</name>
    <name evidence="15" type="ORF">DX908_13085</name>
</gene>
<dbReference type="SUPFAM" id="SSF56059">
    <property type="entry name" value="Glutathione synthetase ATP-binding domain-like"/>
    <property type="match status" value="1"/>
</dbReference>
<evidence type="ECO:0000313" key="15">
    <source>
        <dbReference type="EMBL" id="RFB06118.1"/>
    </source>
</evidence>
<evidence type="ECO:0000259" key="14">
    <source>
        <dbReference type="PROSITE" id="PS50975"/>
    </source>
</evidence>
<dbReference type="Pfam" id="PF02844">
    <property type="entry name" value="GARS_N"/>
    <property type="match status" value="1"/>
</dbReference>
<dbReference type="Gene3D" id="3.40.50.20">
    <property type="match status" value="1"/>
</dbReference>
<dbReference type="NCBIfam" id="TIGR00877">
    <property type="entry name" value="purD"/>
    <property type="match status" value="1"/>
</dbReference>
<dbReference type="PANTHER" id="PTHR43472">
    <property type="entry name" value="PHOSPHORIBOSYLAMINE--GLYCINE LIGASE"/>
    <property type="match status" value="1"/>
</dbReference>
<dbReference type="Gene3D" id="3.30.470.20">
    <property type="entry name" value="ATP-grasp fold, B domain"/>
    <property type="match status" value="1"/>
</dbReference>
<dbReference type="Pfam" id="PF01071">
    <property type="entry name" value="GARS_A"/>
    <property type="match status" value="1"/>
</dbReference>
<comment type="cofactor">
    <cofactor evidence="2">
        <name>Mg(2+)</name>
        <dbReference type="ChEBI" id="CHEBI:18420"/>
    </cofactor>
</comment>
<dbReference type="InterPro" id="IPR020562">
    <property type="entry name" value="PRibGlycinamide_synth_N"/>
</dbReference>
<evidence type="ECO:0000256" key="13">
    <source>
        <dbReference type="PROSITE-ProRule" id="PRU00409"/>
    </source>
</evidence>
<dbReference type="FunCoup" id="A0A371RKY2">
    <property type="interactions" value="375"/>
</dbReference>
<comment type="cofactor">
    <cofactor evidence="1">
        <name>Mn(2+)</name>
        <dbReference type="ChEBI" id="CHEBI:29035"/>
    </cofactor>
</comment>
<keyword evidence="8 13" id="KW-0067">ATP-binding</keyword>
<dbReference type="InterPro" id="IPR020560">
    <property type="entry name" value="PRibGlycinamide_synth_C-dom"/>
</dbReference>
<evidence type="ECO:0000256" key="12">
    <source>
        <dbReference type="HAMAP-Rule" id="MF_00138"/>
    </source>
</evidence>
<dbReference type="PROSITE" id="PS00184">
    <property type="entry name" value="GARS"/>
    <property type="match status" value="1"/>
</dbReference>
<evidence type="ECO:0000256" key="2">
    <source>
        <dbReference type="ARBA" id="ARBA00001946"/>
    </source>
</evidence>
<comment type="pathway">
    <text evidence="3 12">Purine metabolism; IMP biosynthesis via de novo pathway; N(1)-(5-phospho-D-ribosyl)glycinamide from 5-phospho-alpha-D-ribose 1-diphosphate: step 2/2.</text>
</comment>
<name>A0A371RKY2_9PROT</name>
<dbReference type="Gene3D" id="3.90.600.10">
    <property type="entry name" value="Phosphoribosylglycinamide synthetase, C-terminal domain"/>
    <property type="match status" value="1"/>
</dbReference>
<dbReference type="InterPro" id="IPR013815">
    <property type="entry name" value="ATP_grasp_subdomain_1"/>
</dbReference>
<organism evidence="15 16">
    <name type="scientific">Parvularcula marina</name>
    <dbReference type="NCBI Taxonomy" id="2292771"/>
    <lineage>
        <taxon>Bacteria</taxon>
        <taxon>Pseudomonadati</taxon>
        <taxon>Pseudomonadota</taxon>
        <taxon>Alphaproteobacteria</taxon>
        <taxon>Parvularculales</taxon>
        <taxon>Parvularculaceae</taxon>
        <taxon>Parvularcula</taxon>
    </lineage>
</organism>
<sequence length="418" mass="43898">MHILLVGSGGREHSLAWKIAKSPLLKRFTIVPGNPGTESLGDNLDMPLGELPQWAKAEGVDLVVVGPEAPLADGLADQLEEAGIPCFGPKADGARLESSKAFLKDLCTEAGIPTARYGTFTEAAPAKAFLDTLEAPYVIKADGLAAGKGVIIAQTRDVAETAIAGMLGGQFGAAGKTVLIEEFLKGTELSVFAVTDGESLLHFGAAQDHKRAFENDEGPNTGGMGGFSPSPLDTPEILARAYDEIIEPTLKALNAKGITYRGVLYAGLMITAEGPKLIEYNCRFGDPECQILMRRLRSDIVQSLWAAATGRLGGVGLDWMDDAAANIVMATKGYPDGYDKGSEIKGVDAANEMEGVVVFHAGTKADGGKLLAHGGRVLNITATGATTGEALDRAYAAVDAIDWPEGFFRADIGKHLRS</sequence>
<evidence type="ECO:0000256" key="3">
    <source>
        <dbReference type="ARBA" id="ARBA00005174"/>
    </source>
</evidence>
<dbReference type="InterPro" id="IPR020561">
    <property type="entry name" value="PRibGlycinamid_synth_ATP-grasp"/>
</dbReference>
<evidence type="ECO:0000256" key="4">
    <source>
        <dbReference type="ARBA" id="ARBA00013255"/>
    </source>
</evidence>
<evidence type="ECO:0000256" key="10">
    <source>
        <dbReference type="ARBA" id="ARBA00042242"/>
    </source>
</evidence>
<dbReference type="EMBL" id="QUQO01000001">
    <property type="protein sequence ID" value="RFB06118.1"/>
    <property type="molecule type" value="Genomic_DNA"/>
</dbReference>
<dbReference type="SUPFAM" id="SSF52440">
    <property type="entry name" value="PreATP-grasp domain"/>
    <property type="match status" value="1"/>
</dbReference>
<keyword evidence="6 13" id="KW-0547">Nucleotide-binding</keyword>
<evidence type="ECO:0000256" key="7">
    <source>
        <dbReference type="ARBA" id="ARBA00022755"/>
    </source>
</evidence>
<comment type="similarity">
    <text evidence="9 12">Belongs to the GARS family.</text>
</comment>
<dbReference type="RefSeq" id="WP_116392751.1">
    <property type="nucleotide sequence ID" value="NZ_QUQO01000001.1"/>
</dbReference>
<dbReference type="SMART" id="SM01210">
    <property type="entry name" value="GARS_C"/>
    <property type="match status" value="1"/>
</dbReference>
<comment type="catalytic activity">
    <reaction evidence="12">
        <text>5-phospho-beta-D-ribosylamine + glycine + ATP = N(1)-(5-phospho-beta-D-ribosyl)glycinamide + ADP + phosphate + H(+)</text>
        <dbReference type="Rhea" id="RHEA:17453"/>
        <dbReference type="ChEBI" id="CHEBI:15378"/>
        <dbReference type="ChEBI" id="CHEBI:30616"/>
        <dbReference type="ChEBI" id="CHEBI:43474"/>
        <dbReference type="ChEBI" id="CHEBI:57305"/>
        <dbReference type="ChEBI" id="CHEBI:58681"/>
        <dbReference type="ChEBI" id="CHEBI:143788"/>
        <dbReference type="ChEBI" id="CHEBI:456216"/>
        <dbReference type="EC" id="6.3.4.13"/>
    </reaction>
</comment>
<protein>
    <recommendedName>
        <fullName evidence="4 12">Phosphoribosylamine--glycine ligase</fullName>
        <ecNumber evidence="4 12">6.3.4.13</ecNumber>
    </recommendedName>
    <alternativeName>
        <fullName evidence="12">GARS</fullName>
    </alternativeName>
    <alternativeName>
        <fullName evidence="10 12">Glycinamide ribonucleotide synthetase</fullName>
    </alternativeName>
    <alternativeName>
        <fullName evidence="11 12">Phosphoribosylglycinamide synthetase</fullName>
    </alternativeName>
</protein>
<evidence type="ECO:0000256" key="8">
    <source>
        <dbReference type="ARBA" id="ARBA00022840"/>
    </source>
</evidence>
<keyword evidence="7 12" id="KW-0658">Purine biosynthesis</keyword>
<dbReference type="Pfam" id="PF02843">
    <property type="entry name" value="GARS_C"/>
    <property type="match status" value="1"/>
</dbReference>
<keyword evidence="16" id="KW-1185">Reference proteome</keyword>
<dbReference type="GO" id="GO:0009113">
    <property type="term" value="P:purine nucleobase biosynthetic process"/>
    <property type="evidence" value="ECO:0007669"/>
    <property type="project" value="InterPro"/>
</dbReference>
<dbReference type="EC" id="6.3.4.13" evidence="4 12"/>
<dbReference type="HAMAP" id="MF_00138">
    <property type="entry name" value="GARS"/>
    <property type="match status" value="1"/>
</dbReference>
<keyword evidence="5 12" id="KW-0436">Ligase</keyword>
<dbReference type="SMART" id="SM01209">
    <property type="entry name" value="GARS_A"/>
    <property type="match status" value="1"/>
</dbReference>
<dbReference type="Gene3D" id="3.30.1490.20">
    <property type="entry name" value="ATP-grasp fold, A domain"/>
    <property type="match status" value="1"/>
</dbReference>
<accession>A0A371RKY2</accession>
<evidence type="ECO:0000256" key="9">
    <source>
        <dbReference type="ARBA" id="ARBA00038345"/>
    </source>
</evidence>
<dbReference type="OrthoDB" id="9807240at2"/>
<dbReference type="InParanoid" id="A0A371RKY2"/>
<dbReference type="GO" id="GO:0005524">
    <property type="term" value="F:ATP binding"/>
    <property type="evidence" value="ECO:0007669"/>
    <property type="project" value="UniProtKB-UniRule"/>
</dbReference>
<dbReference type="GO" id="GO:0006189">
    <property type="term" value="P:'de novo' IMP biosynthetic process"/>
    <property type="evidence" value="ECO:0007669"/>
    <property type="project" value="UniProtKB-UniRule"/>
</dbReference>
<comment type="caution">
    <text evidence="15">The sequence shown here is derived from an EMBL/GenBank/DDBJ whole genome shotgun (WGS) entry which is preliminary data.</text>
</comment>
<evidence type="ECO:0000256" key="6">
    <source>
        <dbReference type="ARBA" id="ARBA00022741"/>
    </source>
</evidence>
<dbReference type="AlphaFoldDB" id="A0A371RKY2"/>
<dbReference type="Proteomes" id="UP000264589">
    <property type="component" value="Unassembled WGS sequence"/>
</dbReference>
<dbReference type="InterPro" id="IPR011054">
    <property type="entry name" value="Rudment_hybrid_motif"/>
</dbReference>
<dbReference type="UniPathway" id="UPA00074">
    <property type="reaction ID" value="UER00125"/>
</dbReference>
<dbReference type="InterPro" id="IPR000115">
    <property type="entry name" value="PRibGlycinamide_synth"/>
</dbReference>
<dbReference type="SUPFAM" id="SSF51246">
    <property type="entry name" value="Rudiment single hybrid motif"/>
    <property type="match status" value="1"/>
</dbReference>
<dbReference type="InterPro" id="IPR011761">
    <property type="entry name" value="ATP-grasp"/>
</dbReference>
<dbReference type="PANTHER" id="PTHR43472:SF1">
    <property type="entry name" value="PHOSPHORIBOSYLAMINE--GLYCINE LIGASE, CHLOROPLASTIC"/>
    <property type="match status" value="1"/>
</dbReference>
<dbReference type="GO" id="GO:0046872">
    <property type="term" value="F:metal ion binding"/>
    <property type="evidence" value="ECO:0007669"/>
    <property type="project" value="InterPro"/>
</dbReference>
<feature type="domain" description="ATP-grasp" evidence="14">
    <location>
        <begin position="104"/>
        <end position="309"/>
    </location>
</feature>
<evidence type="ECO:0000256" key="11">
    <source>
        <dbReference type="ARBA" id="ARBA00042864"/>
    </source>
</evidence>
<dbReference type="InterPro" id="IPR020559">
    <property type="entry name" value="PRibGlycinamide_synth_CS"/>
</dbReference>
<dbReference type="InterPro" id="IPR037123">
    <property type="entry name" value="PRibGlycinamide_synth_C_sf"/>
</dbReference>
<reference evidence="15 16" key="1">
    <citation type="submission" date="2018-08" db="EMBL/GenBank/DDBJ databases">
        <title>Parvularcula sp. SM1705, isolated from surface water of the South Sea China.</title>
        <authorList>
            <person name="Sun L."/>
        </authorList>
    </citation>
    <scope>NUCLEOTIDE SEQUENCE [LARGE SCALE GENOMIC DNA]</scope>
    <source>
        <strain evidence="15 16">SM1705</strain>
    </source>
</reference>
<evidence type="ECO:0000256" key="1">
    <source>
        <dbReference type="ARBA" id="ARBA00001936"/>
    </source>
</evidence>
<evidence type="ECO:0000256" key="5">
    <source>
        <dbReference type="ARBA" id="ARBA00022598"/>
    </source>
</evidence>
<proteinExistence type="inferred from homology"/>
<dbReference type="GO" id="GO:0004637">
    <property type="term" value="F:phosphoribosylamine-glycine ligase activity"/>
    <property type="evidence" value="ECO:0007669"/>
    <property type="project" value="UniProtKB-UniRule"/>
</dbReference>